<proteinExistence type="predicted"/>
<comment type="caution">
    <text evidence="1">The sequence shown here is derived from an EMBL/GenBank/DDBJ whole genome shotgun (WGS) entry which is preliminary data.</text>
</comment>
<dbReference type="AlphaFoldDB" id="A0A017TD71"/>
<sequence>MPVARPTVWLSVCVLLGYAVTSRVVEDLYPFSTFSMYAQHGGTAVSRIVARTADGRVHPVRAFVDWSCDGALDLSPARCGEPGSFDYTGYLDAEDAAHLEAAHLEAHHAPGVGEPVEIVRRVWKLGEVAGPPGIEDCPLHRCRARLASP</sequence>
<name>A0A017TD71_9BACT</name>
<dbReference type="RefSeq" id="WP_044238318.1">
    <property type="nucleotide sequence ID" value="NZ_ASRX01000011.1"/>
</dbReference>
<reference evidence="1 2" key="1">
    <citation type="submission" date="2013-05" db="EMBL/GenBank/DDBJ databases">
        <title>Genome assembly of Chondromyces apiculatus DSM 436.</title>
        <authorList>
            <person name="Sharma G."/>
            <person name="Khatri I."/>
            <person name="Kaur C."/>
            <person name="Mayilraj S."/>
            <person name="Subramanian S."/>
        </authorList>
    </citation>
    <scope>NUCLEOTIDE SEQUENCE [LARGE SCALE GENOMIC DNA]</scope>
    <source>
        <strain evidence="1 2">DSM 436</strain>
    </source>
</reference>
<dbReference type="Proteomes" id="UP000019678">
    <property type="component" value="Unassembled WGS sequence"/>
</dbReference>
<accession>A0A017TD71</accession>
<dbReference type="STRING" id="1192034.CAP_0722"/>
<evidence type="ECO:0000313" key="2">
    <source>
        <dbReference type="Proteomes" id="UP000019678"/>
    </source>
</evidence>
<dbReference type="EMBL" id="ASRX01000011">
    <property type="protein sequence ID" value="EYF07243.1"/>
    <property type="molecule type" value="Genomic_DNA"/>
</dbReference>
<keyword evidence="2" id="KW-1185">Reference proteome</keyword>
<organism evidence="1 2">
    <name type="scientific">Chondromyces apiculatus DSM 436</name>
    <dbReference type="NCBI Taxonomy" id="1192034"/>
    <lineage>
        <taxon>Bacteria</taxon>
        <taxon>Pseudomonadati</taxon>
        <taxon>Myxococcota</taxon>
        <taxon>Polyangia</taxon>
        <taxon>Polyangiales</taxon>
        <taxon>Polyangiaceae</taxon>
        <taxon>Chondromyces</taxon>
    </lineage>
</organism>
<evidence type="ECO:0000313" key="1">
    <source>
        <dbReference type="EMBL" id="EYF07243.1"/>
    </source>
</evidence>
<gene>
    <name evidence="1" type="ORF">CAP_0722</name>
</gene>
<dbReference type="OrthoDB" id="191861at2"/>
<protein>
    <submittedName>
        <fullName evidence="1">Uncharacterized protein</fullName>
    </submittedName>
</protein>